<evidence type="ECO:0000256" key="3">
    <source>
        <dbReference type="SAM" id="SignalP"/>
    </source>
</evidence>
<feature type="chain" id="PRO_5046379291" description="SS18 N-terminal domain-containing protein" evidence="3">
    <location>
        <begin position="22"/>
        <end position="266"/>
    </location>
</feature>
<gene>
    <name evidence="5" type="ORF">HID58_083892</name>
</gene>
<evidence type="ECO:0000256" key="2">
    <source>
        <dbReference type="SAM" id="MobiDB-lite"/>
    </source>
</evidence>
<dbReference type="InterPro" id="IPR007726">
    <property type="entry name" value="SS18_N"/>
</dbReference>
<name>A0ABQ7YHL0_BRANA</name>
<feature type="domain" description="SS18 N-terminal" evidence="4">
    <location>
        <begin position="80"/>
        <end position="134"/>
    </location>
</feature>
<keyword evidence="6" id="KW-1185">Reference proteome</keyword>
<comment type="caution">
    <text evidence="5">The sequence shown here is derived from an EMBL/GenBank/DDBJ whole genome shotgun (WGS) entry which is preliminary data.</text>
</comment>
<accession>A0ABQ7YHL0</accession>
<comment type="similarity">
    <text evidence="1">Belongs to the SS18 family.</text>
</comment>
<feature type="compositionally biased region" description="Low complexity" evidence="2">
    <location>
        <begin position="223"/>
        <end position="235"/>
    </location>
</feature>
<evidence type="ECO:0000313" key="6">
    <source>
        <dbReference type="Proteomes" id="UP000824890"/>
    </source>
</evidence>
<feature type="signal peptide" evidence="3">
    <location>
        <begin position="1"/>
        <end position="21"/>
    </location>
</feature>
<protein>
    <recommendedName>
        <fullName evidence="4">SS18 N-terminal domain-containing protein</fullName>
    </recommendedName>
</protein>
<evidence type="ECO:0000259" key="4">
    <source>
        <dbReference type="Pfam" id="PF05030"/>
    </source>
</evidence>
<organism evidence="5 6">
    <name type="scientific">Brassica napus</name>
    <name type="common">Rape</name>
    <dbReference type="NCBI Taxonomy" id="3708"/>
    <lineage>
        <taxon>Eukaryota</taxon>
        <taxon>Viridiplantae</taxon>
        <taxon>Streptophyta</taxon>
        <taxon>Embryophyta</taxon>
        <taxon>Tracheophyta</taxon>
        <taxon>Spermatophyta</taxon>
        <taxon>Magnoliopsida</taxon>
        <taxon>eudicotyledons</taxon>
        <taxon>Gunneridae</taxon>
        <taxon>Pentapetalae</taxon>
        <taxon>rosids</taxon>
        <taxon>malvids</taxon>
        <taxon>Brassicales</taxon>
        <taxon>Brassicaceae</taxon>
        <taxon>Brassiceae</taxon>
        <taxon>Brassica</taxon>
    </lineage>
</organism>
<feature type="compositionally biased region" description="Basic and acidic residues" evidence="2">
    <location>
        <begin position="252"/>
        <end position="266"/>
    </location>
</feature>
<evidence type="ECO:0000256" key="1">
    <source>
        <dbReference type="ARBA" id="ARBA00007945"/>
    </source>
</evidence>
<sequence>MVPVGLIFLVTPAFLSISVLVSDLCDNDGDGVNHDLNQIKIGFWGKLGFLVYWAKMQQQQQQQQQPPQMFPMAPSMPPTNITTEQIQKYLEENKKLIMAIMENQNLGKLAECAQYQALLQKNLMYLAAIADAQPPPSTAGATPPPAMASQMGAPHPGMQPPSYFMQHPQASGMAQQAPPAGIFPPRGPLQFGSPHQLQDPQQQHMHQQAMQGHMGMRPMGINNNNGMQHQMQQQQPETSLGGSAANVGLRGGKQDGADGQGKDDGK</sequence>
<dbReference type="Proteomes" id="UP000824890">
    <property type="component" value="Unassembled WGS sequence"/>
</dbReference>
<keyword evidence="3" id="KW-0732">Signal</keyword>
<feature type="region of interest" description="Disordered" evidence="2">
    <location>
        <begin position="223"/>
        <end position="266"/>
    </location>
</feature>
<dbReference type="EMBL" id="JAGKQM010000018">
    <property type="protein sequence ID" value="KAH0866681.1"/>
    <property type="molecule type" value="Genomic_DNA"/>
</dbReference>
<reference evidence="5 6" key="1">
    <citation type="submission" date="2021-05" db="EMBL/GenBank/DDBJ databases">
        <title>Genome Assembly of Synthetic Allotetraploid Brassica napus Reveals Homoeologous Exchanges between Subgenomes.</title>
        <authorList>
            <person name="Davis J.T."/>
        </authorList>
    </citation>
    <scope>NUCLEOTIDE SEQUENCE [LARGE SCALE GENOMIC DNA]</scope>
    <source>
        <strain evidence="6">cv. Da-Ae</strain>
        <tissue evidence="5">Seedling</tissue>
    </source>
</reference>
<evidence type="ECO:0000313" key="5">
    <source>
        <dbReference type="EMBL" id="KAH0866681.1"/>
    </source>
</evidence>
<dbReference type="Pfam" id="PF05030">
    <property type="entry name" value="SSXT"/>
    <property type="match status" value="1"/>
</dbReference>
<proteinExistence type="inferred from homology"/>